<name>A0A2G5K4G2_9RHOB</name>
<dbReference type="GO" id="GO:0004113">
    <property type="term" value="F:2',3'-cyclic-nucleotide 3'-phosphodiesterase activity"/>
    <property type="evidence" value="ECO:0007669"/>
    <property type="project" value="TreeGrafter"/>
</dbReference>
<feature type="binding site" evidence="2">
    <location>
        <position position="67"/>
    </location>
    <ligand>
        <name>Fe cation</name>
        <dbReference type="ChEBI" id="CHEBI:24875"/>
        <label>2</label>
    </ligand>
</feature>
<dbReference type="SUPFAM" id="SSF56300">
    <property type="entry name" value="Metallo-dependent phosphatases"/>
    <property type="match status" value="1"/>
</dbReference>
<feature type="binding site" evidence="2">
    <location>
        <position position="39"/>
    </location>
    <ligand>
        <name>Fe cation</name>
        <dbReference type="ChEBI" id="CHEBI:24875"/>
        <label>1</label>
    </ligand>
</feature>
<dbReference type="GO" id="GO:0046872">
    <property type="term" value="F:metal ion binding"/>
    <property type="evidence" value="ECO:0007669"/>
    <property type="project" value="UniProtKB-KW"/>
</dbReference>
<dbReference type="PIRSF" id="PIRSF004789">
    <property type="entry name" value="DR1281"/>
    <property type="match status" value="1"/>
</dbReference>
<evidence type="ECO:0000256" key="1">
    <source>
        <dbReference type="PIRSR" id="PIRSR004789-50"/>
    </source>
</evidence>
<reference evidence="3 4" key="1">
    <citation type="submission" date="2016-08" db="EMBL/GenBank/DDBJ databases">
        <title>Draft genome of Amylibacter sp. strain 4G11.</title>
        <authorList>
            <person name="Wong S.-K."/>
            <person name="Hamasaki K."/>
            <person name="Yoshizawa S."/>
        </authorList>
    </citation>
    <scope>NUCLEOTIDE SEQUENCE [LARGE SCALE GENOMIC DNA]</scope>
    <source>
        <strain evidence="3 4">4G11</strain>
    </source>
</reference>
<protein>
    <submittedName>
        <fullName evidence="3">Metallophosphoesterase</fullName>
    </submittedName>
</protein>
<dbReference type="Pfam" id="PF13277">
    <property type="entry name" value="YmdB"/>
    <property type="match status" value="1"/>
</dbReference>
<feature type="binding site" evidence="2">
    <location>
        <position position="8"/>
    </location>
    <ligand>
        <name>Fe cation</name>
        <dbReference type="ChEBI" id="CHEBI:24875"/>
        <label>1</label>
    </ligand>
</feature>
<feature type="binding site" evidence="2">
    <location>
        <position position="154"/>
    </location>
    <ligand>
        <name>Fe cation</name>
        <dbReference type="ChEBI" id="CHEBI:24875"/>
        <label>2</label>
    </ligand>
</feature>
<evidence type="ECO:0000313" key="3">
    <source>
        <dbReference type="EMBL" id="PIB24437.1"/>
    </source>
</evidence>
<comment type="caution">
    <text evidence="3">The sequence shown here is derived from an EMBL/GenBank/DDBJ whole genome shotgun (WGS) entry which is preliminary data.</text>
</comment>
<proteinExistence type="predicted"/>
<dbReference type="PANTHER" id="PTHR36303:SF1">
    <property type="entry name" value="2',3'-CYCLIC-NUCLEOTIDE 2'-PHOSPHODIESTERASE"/>
    <property type="match status" value="1"/>
</dbReference>
<keyword evidence="4" id="KW-1185">Reference proteome</keyword>
<dbReference type="PANTHER" id="PTHR36303">
    <property type="entry name" value="2',3'-CYCLIC-NUCLEOTIDE 2'-PHOSPHODIESTERASE"/>
    <property type="match status" value="1"/>
</dbReference>
<feature type="binding site" evidence="2">
    <location>
        <position position="179"/>
    </location>
    <ligand>
        <name>Fe cation</name>
        <dbReference type="ChEBI" id="CHEBI:24875"/>
        <label>2</label>
    </ligand>
</feature>
<dbReference type="OrthoDB" id="9801109at2"/>
<sequence>MRLLFLGDVMGRAGRAAISERLANLRKDWRLDFVVVNGENATGGMGLSAAHAKVLLDAGADVITLGDHAFDQKDMLSFVETEPRIIRPLNYAATAPGKGARLYTAQNGKKVFVAQALGQVFMKKPFADPFSALDQALKAAPLGGQAQAVIVDFHAEATSEKMGMGHWLDGRASLVVGTHTHVPTADTQILTGGTAVQSDAGMCGDYDSVIGMEKLEPMRRFVTGMAKGRFTPAGGDATLSGVFVETDDKTGLAISVAQVRVGGRLQQSGPQ</sequence>
<accession>A0A2G5K4G2</accession>
<dbReference type="Proteomes" id="UP000231516">
    <property type="component" value="Unassembled WGS sequence"/>
</dbReference>
<dbReference type="EMBL" id="MDGM01000012">
    <property type="protein sequence ID" value="PIB24437.1"/>
    <property type="molecule type" value="Genomic_DNA"/>
</dbReference>
<evidence type="ECO:0000256" key="2">
    <source>
        <dbReference type="PIRSR" id="PIRSR004789-51"/>
    </source>
</evidence>
<gene>
    <name evidence="3" type="ORF">BFP76_04325</name>
</gene>
<keyword evidence="2" id="KW-0479">Metal-binding</keyword>
<dbReference type="NCBIfam" id="TIGR00282">
    <property type="entry name" value="TIGR00282 family metallophosphoesterase"/>
    <property type="match status" value="1"/>
</dbReference>
<dbReference type="Gene3D" id="3.60.21.10">
    <property type="match status" value="1"/>
</dbReference>
<evidence type="ECO:0000313" key="4">
    <source>
        <dbReference type="Proteomes" id="UP000231516"/>
    </source>
</evidence>
<dbReference type="InterPro" id="IPR029052">
    <property type="entry name" value="Metallo-depent_PP-like"/>
</dbReference>
<dbReference type="RefSeq" id="WP_099592797.1">
    <property type="nucleotide sequence ID" value="NZ_MDGM01000012.1"/>
</dbReference>
<dbReference type="AlphaFoldDB" id="A0A2G5K4G2"/>
<feature type="active site" description="Proton donor" evidence="1">
    <location>
        <position position="68"/>
    </location>
</feature>
<feature type="binding site" evidence="2">
    <location>
        <position position="39"/>
    </location>
    <ligand>
        <name>Fe cation</name>
        <dbReference type="ChEBI" id="CHEBI:24875"/>
        <label>2</label>
    </ligand>
</feature>
<organism evidence="3 4">
    <name type="scientific">Paramylibacter kogurei</name>
    <dbReference type="NCBI Taxonomy" id="1889778"/>
    <lineage>
        <taxon>Bacteria</taxon>
        <taxon>Pseudomonadati</taxon>
        <taxon>Pseudomonadota</taxon>
        <taxon>Alphaproteobacteria</taxon>
        <taxon>Rhodobacterales</taxon>
        <taxon>Paracoccaceae</taxon>
        <taxon>Paramylibacter</taxon>
    </lineage>
</organism>
<feature type="binding site" evidence="2">
    <location>
        <position position="181"/>
    </location>
    <ligand>
        <name>Fe cation</name>
        <dbReference type="ChEBI" id="CHEBI:24875"/>
        <label>1</label>
    </ligand>
</feature>
<dbReference type="InterPro" id="IPR005235">
    <property type="entry name" value="YmdB-like"/>
</dbReference>
<feature type="binding site" evidence="2">
    <location>
        <position position="40"/>
    </location>
    <ligand>
        <name>Fe cation</name>
        <dbReference type="ChEBI" id="CHEBI:24875"/>
        <label>1</label>
    </ligand>
</feature>